<organism evidence="1 2">
    <name type="scientific">Rhizobium laguerreae</name>
    <dbReference type="NCBI Taxonomy" id="1076926"/>
    <lineage>
        <taxon>Bacteria</taxon>
        <taxon>Pseudomonadati</taxon>
        <taxon>Pseudomonadota</taxon>
        <taxon>Alphaproteobacteria</taxon>
        <taxon>Hyphomicrobiales</taxon>
        <taxon>Rhizobiaceae</taxon>
        <taxon>Rhizobium/Agrobacterium group</taxon>
        <taxon>Rhizobium</taxon>
    </lineage>
</organism>
<dbReference type="AlphaFoldDB" id="A0A7Y2R8S8"/>
<evidence type="ECO:0000313" key="1">
    <source>
        <dbReference type="EMBL" id="NNH66353.1"/>
    </source>
</evidence>
<comment type="caution">
    <text evidence="1">The sequence shown here is derived from an EMBL/GenBank/DDBJ whole genome shotgun (WGS) entry which is preliminary data.</text>
</comment>
<proteinExistence type="predicted"/>
<reference evidence="1 2" key="1">
    <citation type="submission" date="2020-04" db="EMBL/GenBank/DDBJ databases">
        <title>Rhizobium bacterial biofertilizers improve the content of phenolic compounds of Lactuca sativa L. under non-saline and saline-stress conditions.</title>
        <authorList>
            <person name="Ayuso-Calles M."/>
            <person name="Garcia-Estevez I."/>
            <person name="Jimenez-Gomez A."/>
            <person name="Flores-Felix J.D."/>
            <person name="Escribano-Bailon M."/>
            <person name="Rivas R."/>
        </authorList>
    </citation>
    <scope>NUCLEOTIDE SEQUENCE [LARGE SCALE GENOMIC DNA]</scope>
    <source>
        <strain evidence="1 2">GPTR02</strain>
    </source>
</reference>
<protein>
    <recommendedName>
        <fullName evidence="3">RiboL-PSP-HEPN domain-containing protein</fullName>
    </recommendedName>
</protein>
<dbReference type="Proteomes" id="UP000530654">
    <property type="component" value="Unassembled WGS sequence"/>
</dbReference>
<evidence type="ECO:0008006" key="3">
    <source>
        <dbReference type="Google" id="ProtNLM"/>
    </source>
</evidence>
<accession>A0A7Y2R8S8</accession>
<gene>
    <name evidence="1" type="ORF">HLI17_24245</name>
</gene>
<evidence type="ECO:0000313" key="2">
    <source>
        <dbReference type="Proteomes" id="UP000530654"/>
    </source>
</evidence>
<dbReference type="EMBL" id="JABEQY010000024">
    <property type="protein sequence ID" value="NNH66353.1"/>
    <property type="molecule type" value="Genomic_DNA"/>
</dbReference>
<name>A0A7Y2R8S8_9HYPH</name>
<sequence>MSNPYTAAEEFVRDFRATEYALKRSGFLRKNREAAEADWDLFARSLGQPFFDHVIGKEIATTLIGNPPRRLLADMSWSPEQPARLINVAQVIINGVCRVRNSYVHGEKFTGGPEGQWDRDLILIEEAHAVLIEAMQFPGSPLRDENR</sequence>
<dbReference type="RefSeq" id="WP_170281998.1">
    <property type="nucleotide sequence ID" value="NZ_JABEQY010000024.1"/>
</dbReference>